<dbReference type="InterPro" id="IPR012301">
    <property type="entry name" value="Malic_N_dom"/>
</dbReference>
<protein>
    <recommendedName>
        <fullName evidence="1">Malic enzyme N-terminal domain-containing protein</fullName>
    </recommendedName>
</protein>
<dbReference type="GO" id="GO:0016616">
    <property type="term" value="F:oxidoreductase activity, acting on the CH-OH group of donors, NAD or NADP as acceptor"/>
    <property type="evidence" value="ECO:0007669"/>
    <property type="project" value="InterPro"/>
</dbReference>
<reference evidence="2 3" key="1">
    <citation type="journal article" date="2021" name="Plant Biotechnol. J.">
        <title>Multi-omics assisted identification of the key and species-specific regulatory components of drought-tolerant mechanisms in Gossypium stocksii.</title>
        <authorList>
            <person name="Yu D."/>
            <person name="Ke L."/>
            <person name="Zhang D."/>
            <person name="Wu Y."/>
            <person name="Sun Y."/>
            <person name="Mei J."/>
            <person name="Sun J."/>
            <person name="Sun Y."/>
        </authorList>
    </citation>
    <scope>NUCLEOTIDE SEQUENCE [LARGE SCALE GENOMIC DNA]</scope>
    <source>
        <strain evidence="3">cv. E1</strain>
        <tissue evidence="2">Leaf</tissue>
    </source>
</reference>
<sequence length="107" mass="12288">MNTTKEINIGESVLDMDPKSTVGDGVEDYIEDFGTKDHSITLWTYSTASLPEVWKHLQVSSRAVYKFERECLPVTIDVGTNNEVLLKDEFYIELRQRREIGQVGGFW</sequence>
<dbReference type="Gene3D" id="3.40.50.10380">
    <property type="entry name" value="Malic enzyme, N-terminal domain"/>
    <property type="match status" value="1"/>
</dbReference>
<proteinExistence type="predicted"/>
<dbReference type="Pfam" id="PF00390">
    <property type="entry name" value="malic"/>
    <property type="match status" value="1"/>
</dbReference>
<organism evidence="2 3">
    <name type="scientific">Gossypium stocksii</name>
    <dbReference type="NCBI Taxonomy" id="47602"/>
    <lineage>
        <taxon>Eukaryota</taxon>
        <taxon>Viridiplantae</taxon>
        <taxon>Streptophyta</taxon>
        <taxon>Embryophyta</taxon>
        <taxon>Tracheophyta</taxon>
        <taxon>Spermatophyta</taxon>
        <taxon>Magnoliopsida</taxon>
        <taxon>eudicotyledons</taxon>
        <taxon>Gunneridae</taxon>
        <taxon>Pentapetalae</taxon>
        <taxon>rosids</taxon>
        <taxon>malvids</taxon>
        <taxon>Malvales</taxon>
        <taxon>Malvaceae</taxon>
        <taxon>Malvoideae</taxon>
        <taxon>Gossypium</taxon>
    </lineage>
</organism>
<name>A0A9D3ZQU6_9ROSI</name>
<dbReference type="Proteomes" id="UP000828251">
    <property type="component" value="Unassembled WGS sequence"/>
</dbReference>
<dbReference type="InterPro" id="IPR046346">
    <property type="entry name" value="Aminoacid_DH-like_N_sf"/>
</dbReference>
<comment type="caution">
    <text evidence="2">The sequence shown here is derived from an EMBL/GenBank/DDBJ whole genome shotgun (WGS) entry which is preliminary data.</text>
</comment>
<evidence type="ECO:0000259" key="1">
    <source>
        <dbReference type="Pfam" id="PF00390"/>
    </source>
</evidence>
<evidence type="ECO:0000313" key="3">
    <source>
        <dbReference type="Proteomes" id="UP000828251"/>
    </source>
</evidence>
<gene>
    <name evidence="2" type="ORF">J1N35_035178</name>
</gene>
<dbReference type="GO" id="GO:0004470">
    <property type="term" value="F:malic enzyme activity"/>
    <property type="evidence" value="ECO:0007669"/>
    <property type="project" value="InterPro"/>
</dbReference>
<keyword evidence="3" id="KW-1185">Reference proteome</keyword>
<evidence type="ECO:0000313" key="2">
    <source>
        <dbReference type="EMBL" id="KAH1057113.1"/>
    </source>
</evidence>
<dbReference type="AlphaFoldDB" id="A0A9D3ZQU6"/>
<dbReference type="OrthoDB" id="5365701at2759"/>
<dbReference type="InterPro" id="IPR037062">
    <property type="entry name" value="Malic_N_dom_sf"/>
</dbReference>
<accession>A0A9D3ZQU6</accession>
<feature type="domain" description="Malic enzyme N-terminal" evidence="1">
    <location>
        <begin position="69"/>
        <end position="101"/>
    </location>
</feature>
<dbReference type="EMBL" id="JAIQCV010000010">
    <property type="protein sequence ID" value="KAH1057113.1"/>
    <property type="molecule type" value="Genomic_DNA"/>
</dbReference>
<dbReference type="SUPFAM" id="SSF53223">
    <property type="entry name" value="Aminoacid dehydrogenase-like, N-terminal domain"/>
    <property type="match status" value="1"/>
</dbReference>